<reference evidence="3 4" key="3">
    <citation type="submission" date="2020-08" db="EMBL/GenBank/DDBJ databases">
        <title>Genomic Encyclopedia of Type Strains, Phase IV (KMG-IV): sequencing the most valuable type-strain genomes for metagenomic binning, comparative biology and taxonomic classification.</title>
        <authorList>
            <person name="Goeker M."/>
        </authorList>
    </citation>
    <scope>NUCLEOTIDE SEQUENCE [LARGE SCALE GENOMIC DNA]</scope>
    <source>
        <strain evidence="3 4">DSM 27521</strain>
    </source>
</reference>
<reference evidence="2" key="4">
    <citation type="submission" date="2024-05" db="EMBL/GenBank/DDBJ databases">
        <authorList>
            <person name="Sun Q."/>
            <person name="Zhou Y."/>
        </authorList>
    </citation>
    <scope>NUCLEOTIDE SEQUENCE</scope>
    <source>
        <strain evidence="2">CGMCC 1.18437</strain>
    </source>
</reference>
<reference evidence="5" key="2">
    <citation type="journal article" date="2019" name="Int. J. Syst. Evol. Microbiol.">
        <title>The Global Catalogue of Microorganisms (GCM) 10K type strain sequencing project: providing services to taxonomists for standard genome sequencing and annotation.</title>
        <authorList>
            <consortium name="The Broad Institute Genomics Platform"/>
            <consortium name="The Broad Institute Genome Sequencing Center for Infectious Disease"/>
            <person name="Wu L."/>
            <person name="Ma J."/>
        </authorList>
    </citation>
    <scope>NUCLEOTIDE SEQUENCE [LARGE SCALE GENOMIC DNA]</scope>
    <source>
        <strain evidence="5">CGMCC 1.18437</strain>
    </source>
</reference>
<dbReference type="CDD" id="cd02440">
    <property type="entry name" value="AdoMet_MTases"/>
    <property type="match status" value="1"/>
</dbReference>
<dbReference type="EMBL" id="JACHFK010000016">
    <property type="protein sequence ID" value="MBB5378859.1"/>
    <property type="molecule type" value="Genomic_DNA"/>
</dbReference>
<dbReference type="GO" id="GO:0032259">
    <property type="term" value="P:methylation"/>
    <property type="evidence" value="ECO:0007669"/>
    <property type="project" value="UniProtKB-KW"/>
</dbReference>
<name>A0A7W8NQB0_9DEIO</name>
<dbReference type="GO" id="GO:0008757">
    <property type="term" value="F:S-adenosylmethionine-dependent methyltransferase activity"/>
    <property type="evidence" value="ECO:0007669"/>
    <property type="project" value="InterPro"/>
</dbReference>
<dbReference type="Gene3D" id="3.40.50.150">
    <property type="entry name" value="Vaccinia Virus protein VP39"/>
    <property type="match status" value="1"/>
</dbReference>
<feature type="domain" description="Methyltransferase type 11" evidence="1">
    <location>
        <begin position="36"/>
        <end position="118"/>
    </location>
</feature>
<dbReference type="SUPFAM" id="SSF53335">
    <property type="entry name" value="S-adenosyl-L-methionine-dependent methyltransferases"/>
    <property type="match status" value="1"/>
</dbReference>
<dbReference type="Proteomes" id="UP000539473">
    <property type="component" value="Unassembled WGS sequence"/>
</dbReference>
<organism evidence="3 4">
    <name type="scientific">Deinococcus metalli</name>
    <dbReference type="NCBI Taxonomy" id="1141878"/>
    <lineage>
        <taxon>Bacteria</taxon>
        <taxon>Thermotogati</taxon>
        <taxon>Deinococcota</taxon>
        <taxon>Deinococci</taxon>
        <taxon>Deinococcales</taxon>
        <taxon>Deinococcaceae</taxon>
        <taxon>Deinococcus</taxon>
    </lineage>
</organism>
<dbReference type="AlphaFoldDB" id="A0A7W8NQB0"/>
<dbReference type="PANTHER" id="PTHR42912">
    <property type="entry name" value="METHYLTRANSFERASE"/>
    <property type="match status" value="1"/>
</dbReference>
<dbReference type="InterPro" id="IPR029063">
    <property type="entry name" value="SAM-dependent_MTases_sf"/>
</dbReference>
<evidence type="ECO:0000313" key="4">
    <source>
        <dbReference type="Proteomes" id="UP000539473"/>
    </source>
</evidence>
<keyword evidence="5" id="KW-1185">Reference proteome</keyword>
<accession>A0A7W8NQB0</accession>
<protein>
    <submittedName>
        <fullName evidence="3">SAM-dependent methyltransferase</fullName>
    </submittedName>
</protein>
<evidence type="ECO:0000259" key="1">
    <source>
        <dbReference type="Pfam" id="PF08241"/>
    </source>
</evidence>
<keyword evidence="3" id="KW-0808">Transferase</keyword>
<dbReference type="EMBL" id="BNAJ01000016">
    <property type="protein sequence ID" value="GHF62228.1"/>
    <property type="molecule type" value="Genomic_DNA"/>
</dbReference>
<dbReference type="Pfam" id="PF08241">
    <property type="entry name" value="Methyltransf_11"/>
    <property type="match status" value="1"/>
</dbReference>
<keyword evidence="3" id="KW-0489">Methyltransferase</keyword>
<reference evidence="2" key="1">
    <citation type="journal article" date="2014" name="Int. J. Syst. Evol. Microbiol.">
        <title>Complete genome of a new Firmicutes species belonging to the dominant human colonic microbiota ('Ruminococcus bicirculans') reveals two chromosomes and a selective capacity to utilize plant glucans.</title>
        <authorList>
            <consortium name="NISC Comparative Sequencing Program"/>
            <person name="Wegmann U."/>
            <person name="Louis P."/>
            <person name="Goesmann A."/>
            <person name="Henrissat B."/>
            <person name="Duncan S.H."/>
            <person name="Flint H.J."/>
        </authorList>
    </citation>
    <scope>NUCLEOTIDE SEQUENCE</scope>
    <source>
        <strain evidence="2">CGMCC 1.18437</strain>
    </source>
</reference>
<sequence length="196" mass="20942">MILARRDALLSRLCGQPWPEGPLLDALKLSPTLDVLDVGAGDGRLLRLLRARGHTGRLEGLDPAGGEGVRHAGAHALPFPDANFDVVVMVRTLAHVGQPDAALAEAWRVLRPGGRLVVAAHGPEHLHATWRALGQVEPTSEVDAADAFLDIRLPVTVTAADARALTQSYGLAFTATTAHFPVQDTLHLRVVTVDRH</sequence>
<evidence type="ECO:0000313" key="2">
    <source>
        <dbReference type="EMBL" id="GHF62228.1"/>
    </source>
</evidence>
<evidence type="ECO:0000313" key="5">
    <source>
        <dbReference type="Proteomes" id="UP000619376"/>
    </source>
</evidence>
<evidence type="ECO:0000313" key="3">
    <source>
        <dbReference type="EMBL" id="MBB5378859.1"/>
    </source>
</evidence>
<dbReference type="InterPro" id="IPR050508">
    <property type="entry name" value="Methyltransf_Superfamily"/>
</dbReference>
<proteinExistence type="predicted"/>
<dbReference type="Proteomes" id="UP000619376">
    <property type="component" value="Unassembled WGS sequence"/>
</dbReference>
<comment type="caution">
    <text evidence="3">The sequence shown here is derived from an EMBL/GenBank/DDBJ whole genome shotgun (WGS) entry which is preliminary data.</text>
</comment>
<dbReference type="RefSeq" id="WP_184115670.1">
    <property type="nucleotide sequence ID" value="NZ_BNAJ01000016.1"/>
</dbReference>
<dbReference type="InterPro" id="IPR013216">
    <property type="entry name" value="Methyltransf_11"/>
</dbReference>
<gene>
    <name evidence="2" type="ORF">GCM10017781_42890</name>
    <name evidence="3" type="ORF">HNQ07_004366</name>
</gene>